<organism evidence="1 2">
    <name type="scientific">Naganishia adeliensis</name>
    <dbReference type="NCBI Taxonomy" id="92952"/>
    <lineage>
        <taxon>Eukaryota</taxon>
        <taxon>Fungi</taxon>
        <taxon>Dikarya</taxon>
        <taxon>Basidiomycota</taxon>
        <taxon>Agaricomycotina</taxon>
        <taxon>Tremellomycetes</taxon>
        <taxon>Filobasidiales</taxon>
        <taxon>Filobasidiaceae</taxon>
        <taxon>Naganishia</taxon>
    </lineage>
</organism>
<protein>
    <submittedName>
        <fullName evidence="1">Uncharacterized protein</fullName>
    </submittedName>
</protein>
<evidence type="ECO:0000313" key="2">
    <source>
        <dbReference type="Proteomes" id="UP001230649"/>
    </source>
</evidence>
<dbReference type="Proteomes" id="UP001230649">
    <property type="component" value="Unassembled WGS sequence"/>
</dbReference>
<dbReference type="EMBL" id="JASBWS010000036">
    <property type="protein sequence ID" value="KAJ9107781.1"/>
    <property type="molecule type" value="Genomic_DNA"/>
</dbReference>
<sequence length="150" mass="16529">MSDSNSENNAGIVIESIELPDSASGQQNSPVKYARLEHEQHQDNSPLRDDRKRFHSPDRFSPGVEDGKNDEIFRKFRGGHGPKRRKNINLEPGHDFDLALLLGPPPTSHSDKPSDTSRKETDNLEKNLAASTLSSVQPSASEQSNVSTGK</sequence>
<keyword evidence="2" id="KW-1185">Reference proteome</keyword>
<evidence type="ECO:0000313" key="1">
    <source>
        <dbReference type="EMBL" id="KAJ9107781.1"/>
    </source>
</evidence>
<comment type="caution">
    <text evidence="1">The sequence shown here is derived from an EMBL/GenBank/DDBJ whole genome shotgun (WGS) entry which is preliminary data.</text>
</comment>
<gene>
    <name evidence="1" type="ORF">QFC20_003726</name>
</gene>
<accession>A0ACC2W8N4</accession>
<reference evidence="1" key="1">
    <citation type="submission" date="2023-04" db="EMBL/GenBank/DDBJ databases">
        <title>Draft Genome sequencing of Naganishia species isolated from polar environments using Oxford Nanopore Technology.</title>
        <authorList>
            <person name="Leo P."/>
            <person name="Venkateswaran K."/>
        </authorList>
    </citation>
    <scope>NUCLEOTIDE SEQUENCE</scope>
    <source>
        <strain evidence="1">MNA-CCFEE 5262</strain>
    </source>
</reference>
<name>A0ACC2W8N4_9TREE</name>
<proteinExistence type="predicted"/>